<dbReference type="GO" id="GO:0061136">
    <property type="term" value="P:regulation of proteasomal protein catabolic process"/>
    <property type="evidence" value="ECO:0007669"/>
    <property type="project" value="TreeGrafter"/>
</dbReference>
<dbReference type="PANTHER" id="PTHR10660:SF2">
    <property type="entry name" value="LD45860P"/>
    <property type="match status" value="1"/>
</dbReference>
<evidence type="ECO:0000256" key="1">
    <source>
        <dbReference type="ARBA" id="ARBA00005883"/>
    </source>
</evidence>
<comment type="caution">
    <text evidence="4">The sequence shown here is derived from an EMBL/GenBank/DDBJ whole genome shotgun (WGS) entry which is preliminary data.</text>
</comment>
<dbReference type="AlphaFoldDB" id="A0A1J4MT04"/>
<dbReference type="RefSeq" id="XP_067069045.1">
    <property type="nucleotide sequence ID" value="XM_067212267.1"/>
</dbReference>
<dbReference type="Proteomes" id="UP000186804">
    <property type="component" value="Unassembled WGS sequence"/>
</dbReference>
<dbReference type="InterPro" id="IPR036252">
    <property type="entry name" value="Proteasome_activ_sf"/>
</dbReference>
<dbReference type="GO" id="GO:0008537">
    <property type="term" value="C:proteasome activator complex"/>
    <property type="evidence" value="ECO:0007669"/>
    <property type="project" value="InterPro"/>
</dbReference>
<reference evidence="4 5" key="1">
    <citation type="submission" date="2016-10" db="EMBL/GenBank/DDBJ databases">
        <title>Reductive evolution of mitochondrial metabolism and differential evolution of invasion-related proteins in Cryptosporidium.</title>
        <authorList>
            <person name="Liu S."/>
            <person name="Roellig D.M."/>
            <person name="Guo Y."/>
            <person name="Li N."/>
            <person name="Frace M.A."/>
            <person name="Tang K."/>
            <person name="Zhang L."/>
            <person name="Feng Y."/>
            <person name="Xiao L."/>
        </authorList>
    </citation>
    <scope>NUCLEOTIDE SEQUENCE [LARGE SCALE GENOMIC DNA]</scope>
    <source>
        <strain evidence="4">30847</strain>
    </source>
</reference>
<dbReference type="EMBL" id="LRBS01000044">
    <property type="protein sequence ID" value="OII77199.1"/>
    <property type="molecule type" value="Genomic_DNA"/>
</dbReference>
<evidence type="ECO:0000313" key="4">
    <source>
        <dbReference type="EMBL" id="OII77199.1"/>
    </source>
</evidence>
<dbReference type="Pfam" id="PF02252">
    <property type="entry name" value="PA28_C"/>
    <property type="match status" value="1"/>
</dbReference>
<dbReference type="InterPro" id="IPR009077">
    <property type="entry name" value="Proteasome_activ_PA28"/>
</dbReference>
<dbReference type="InterPro" id="IPR036997">
    <property type="entry name" value="PA28_C_sf"/>
</dbReference>
<dbReference type="GO" id="GO:2000045">
    <property type="term" value="P:regulation of G1/S transition of mitotic cell cycle"/>
    <property type="evidence" value="ECO:0007669"/>
    <property type="project" value="TreeGrafter"/>
</dbReference>
<dbReference type="GeneID" id="92366221"/>
<organism evidence="4 5">
    <name type="scientific">Cryptosporidium andersoni</name>
    <dbReference type="NCBI Taxonomy" id="117008"/>
    <lineage>
        <taxon>Eukaryota</taxon>
        <taxon>Sar</taxon>
        <taxon>Alveolata</taxon>
        <taxon>Apicomplexa</taxon>
        <taxon>Conoidasida</taxon>
        <taxon>Coccidia</taxon>
        <taxon>Eucoccidiorida</taxon>
        <taxon>Eimeriorina</taxon>
        <taxon>Cryptosporidiidae</taxon>
        <taxon>Cryptosporidium</taxon>
    </lineage>
</organism>
<dbReference type="SUPFAM" id="SSF47216">
    <property type="entry name" value="Proteasome activator"/>
    <property type="match status" value="1"/>
</dbReference>
<dbReference type="InterPro" id="IPR003186">
    <property type="entry name" value="PA28_C"/>
</dbReference>
<feature type="domain" description="Proteasome activator PA28 C-terminal" evidence="3">
    <location>
        <begin position="90"/>
        <end position="230"/>
    </location>
</feature>
<dbReference type="OrthoDB" id="6591885at2759"/>
<keyword evidence="2 4" id="KW-0647">Proteasome</keyword>
<dbReference type="GO" id="GO:0005654">
    <property type="term" value="C:nucleoplasm"/>
    <property type="evidence" value="ECO:0007669"/>
    <property type="project" value="TreeGrafter"/>
</dbReference>
<keyword evidence="5" id="KW-1185">Reference proteome</keyword>
<name>A0A1J4MT04_9CRYT</name>
<dbReference type="VEuPathDB" id="CryptoDB:cand_020370"/>
<dbReference type="FunFam" id="1.20.120.180:FF:000002">
    <property type="entry name" value="Proteasome activator complex subunit 1"/>
    <property type="match status" value="1"/>
</dbReference>
<proteinExistence type="inferred from homology"/>
<gene>
    <name evidence="4" type="ORF">cand_020370</name>
</gene>
<evidence type="ECO:0000256" key="2">
    <source>
        <dbReference type="ARBA" id="ARBA00022942"/>
    </source>
</evidence>
<dbReference type="PANTHER" id="PTHR10660">
    <property type="entry name" value="PROTEASOME REGULATOR PA28"/>
    <property type="match status" value="1"/>
</dbReference>
<comment type="similarity">
    <text evidence="1">Belongs to the PA28 family.</text>
</comment>
<dbReference type="GO" id="GO:0005737">
    <property type="term" value="C:cytoplasm"/>
    <property type="evidence" value="ECO:0007669"/>
    <property type="project" value="TreeGrafter"/>
</dbReference>
<evidence type="ECO:0000259" key="3">
    <source>
        <dbReference type="Pfam" id="PF02252"/>
    </source>
</evidence>
<dbReference type="GO" id="GO:0061133">
    <property type="term" value="F:endopeptidase activator activity"/>
    <property type="evidence" value="ECO:0007669"/>
    <property type="project" value="TreeGrafter"/>
</dbReference>
<protein>
    <submittedName>
        <fullName evidence="4">Proteasome activator PA28 beta subunit family protein</fullName>
    </submittedName>
</protein>
<dbReference type="Gene3D" id="1.20.120.180">
    <property type="entry name" value="Proteasome activator pa28, C-terminal domain"/>
    <property type="match status" value="1"/>
</dbReference>
<accession>A0A1J4MT04</accession>
<evidence type="ECO:0000313" key="5">
    <source>
        <dbReference type="Proteomes" id="UP000186804"/>
    </source>
</evidence>
<sequence length="236" mass="27331">MTKRVREGDSWSECASIAYTKIEITDENIKNGCIEFRKKLTEQVIIHLRDRIPGKIVELNNKVNISNKPGSILNTDELREVMIEDTPISISSNNQIKELVTSVKSEVSELIEMIGSIKLWVQLNIPQIQNGNNFGVGVQEETIQELGRVEDATFSLYESICKYYSERARLSSKVIKYPGVEDFKQAIRELDERYWVSLRCSVADMRNHYAWLHDLLTKNWEKLSKPRNSEDINMIY</sequence>